<organism evidence="1 2">
    <name type="scientific">Rotaria magnacalcarata</name>
    <dbReference type="NCBI Taxonomy" id="392030"/>
    <lineage>
        <taxon>Eukaryota</taxon>
        <taxon>Metazoa</taxon>
        <taxon>Spiralia</taxon>
        <taxon>Gnathifera</taxon>
        <taxon>Rotifera</taxon>
        <taxon>Eurotatoria</taxon>
        <taxon>Bdelloidea</taxon>
        <taxon>Philodinida</taxon>
        <taxon>Philodinidae</taxon>
        <taxon>Rotaria</taxon>
    </lineage>
</organism>
<dbReference type="Proteomes" id="UP000676336">
    <property type="component" value="Unassembled WGS sequence"/>
</dbReference>
<protein>
    <recommendedName>
        <fullName evidence="3">Transposase</fullName>
    </recommendedName>
</protein>
<dbReference type="GO" id="GO:0003676">
    <property type="term" value="F:nucleic acid binding"/>
    <property type="evidence" value="ECO:0007669"/>
    <property type="project" value="InterPro"/>
</dbReference>
<sequence length="95" mass="10968">MGSDRWLLSDCSTWATKVLRQRSVGKHMFAIFFMESGFNTIVPLENGKTVTAKWAAVTMEYLDTQHVKLMAHPAYTPDLSPCDFWLFPKIKEQIR</sequence>
<dbReference type="InterPro" id="IPR036397">
    <property type="entry name" value="RNaseH_sf"/>
</dbReference>
<proteinExistence type="predicted"/>
<dbReference type="EMBL" id="CAJOBI010353285">
    <property type="protein sequence ID" value="CAF5222480.1"/>
    <property type="molecule type" value="Genomic_DNA"/>
</dbReference>
<comment type="caution">
    <text evidence="1">The sequence shown here is derived from an EMBL/GenBank/DDBJ whole genome shotgun (WGS) entry which is preliminary data.</text>
</comment>
<gene>
    <name evidence="1" type="ORF">SMN809_LOCUS82858</name>
</gene>
<reference evidence="1" key="1">
    <citation type="submission" date="2021-02" db="EMBL/GenBank/DDBJ databases">
        <authorList>
            <person name="Nowell W R."/>
        </authorList>
    </citation>
    <scope>NUCLEOTIDE SEQUENCE</scope>
</reference>
<evidence type="ECO:0000313" key="1">
    <source>
        <dbReference type="EMBL" id="CAF5222480.1"/>
    </source>
</evidence>
<name>A0A8S3JYD7_9BILA</name>
<accession>A0A8S3JYD7</accession>
<feature type="non-terminal residue" evidence="1">
    <location>
        <position position="1"/>
    </location>
</feature>
<evidence type="ECO:0008006" key="3">
    <source>
        <dbReference type="Google" id="ProtNLM"/>
    </source>
</evidence>
<dbReference type="Gene3D" id="3.30.420.10">
    <property type="entry name" value="Ribonuclease H-like superfamily/Ribonuclease H"/>
    <property type="match status" value="1"/>
</dbReference>
<dbReference type="AlphaFoldDB" id="A0A8S3JYD7"/>
<evidence type="ECO:0000313" key="2">
    <source>
        <dbReference type="Proteomes" id="UP000676336"/>
    </source>
</evidence>